<reference evidence="17" key="1">
    <citation type="submission" date="2016-06" db="EMBL/GenBank/DDBJ databases">
        <title>Parallel loss of symbiosis genes in relatives of nitrogen-fixing non-legume Parasponia.</title>
        <authorList>
            <person name="Van Velzen R."/>
            <person name="Holmer R."/>
            <person name="Bu F."/>
            <person name="Rutten L."/>
            <person name="Van Zeijl A."/>
            <person name="Liu W."/>
            <person name="Santuari L."/>
            <person name="Cao Q."/>
            <person name="Sharma T."/>
            <person name="Shen D."/>
            <person name="Roswanjaya Y."/>
            <person name="Wardhani T."/>
            <person name="Kalhor M.S."/>
            <person name="Jansen J."/>
            <person name="Van den Hoogen J."/>
            <person name="Gungor B."/>
            <person name="Hartog M."/>
            <person name="Hontelez J."/>
            <person name="Verver J."/>
            <person name="Yang W.-C."/>
            <person name="Schijlen E."/>
            <person name="Repin R."/>
            <person name="Schilthuizen M."/>
            <person name="Schranz E."/>
            <person name="Heidstra R."/>
            <person name="Miyata K."/>
            <person name="Fedorova E."/>
            <person name="Kohlen W."/>
            <person name="Bisseling T."/>
            <person name="Smit S."/>
            <person name="Geurts R."/>
        </authorList>
    </citation>
    <scope>NUCLEOTIDE SEQUENCE [LARGE SCALE GENOMIC DNA]</scope>
    <source>
        <strain evidence="17">cv. WU1-14</strain>
    </source>
</reference>
<dbReference type="FunFam" id="3.40.50.11660:FF:000005">
    <property type="entry name" value="Glycoprotein 3-alpha-L-fucosyltransferase A"/>
    <property type="match status" value="1"/>
</dbReference>
<evidence type="ECO:0000256" key="3">
    <source>
        <dbReference type="ARBA" id="ARBA00008919"/>
    </source>
</evidence>
<evidence type="ECO:0000256" key="5">
    <source>
        <dbReference type="ARBA" id="ARBA00022679"/>
    </source>
</evidence>
<evidence type="ECO:0000256" key="10">
    <source>
        <dbReference type="ARBA" id="ARBA00023136"/>
    </source>
</evidence>
<dbReference type="Gene3D" id="3.40.50.11660">
    <property type="entry name" value="Glycosyl transferase family 10, C-terminal domain"/>
    <property type="match status" value="1"/>
</dbReference>
<evidence type="ECO:0000256" key="9">
    <source>
        <dbReference type="ARBA" id="ARBA00023034"/>
    </source>
</evidence>
<dbReference type="STRING" id="3476.A0A2P5D788"/>
<sequence>MGIFSSQRGSRTTGTSHEGLQASNGVSVANKKKWSNLLPLFVTLVVISEIAFLGRLDMAKNVARVDSWADLFSRAPPVKDVRLLGIDGSGLDVDVPSVTVDRNLELVGCEAWLEREDAVEYSRDFSKEPVLVSGAEKEWGTCNVGCQFGFDSSKKPDAAFGTPQQAGTASVLRSMESAQYYAENDLDQARRWGYNIVMTTSLSSDVPVGYFSWAEYDLMAPVLLKTEKAVAAAFISNCGARNFRLQALEALEKLNIKIDSYGGCHRNRDGRVHKVEALKRYKFSLAFENSNEEDYVTEKFFQSLVAGSVPVVIGAPNIQDFAPAPGSILHIRELSDVDSVAKSMKFLSENPEAYNQTLRWKYEGPFDSFKALVDMAAVHSSCRLCIHLATKIRDEEERGPRFKRRPCKCTRGSETVHHLYVRERGRFEMESVFLRAGNLTLEAFESAVLTKFNSLKHVPIWKQERPETLRGGTELKVYRIYPVGMTQRQALYTFMFKGNADFKSHLENNPCAKFEVIFV</sequence>
<keyword evidence="6 13" id="KW-0812">Transmembrane</keyword>
<comment type="caution">
    <text evidence="16">The sequence shown here is derived from an EMBL/GenBank/DDBJ whole genome shotgun (WGS) entry which is preliminary data.</text>
</comment>
<evidence type="ECO:0000256" key="8">
    <source>
        <dbReference type="ARBA" id="ARBA00022989"/>
    </source>
</evidence>
<comment type="similarity">
    <text evidence="3 13">Belongs to the glycosyltransferase 10 family.</text>
</comment>
<dbReference type="EMBL" id="JXTB01000058">
    <property type="protein sequence ID" value="PON69088.1"/>
    <property type="molecule type" value="Genomic_DNA"/>
</dbReference>
<evidence type="ECO:0000256" key="6">
    <source>
        <dbReference type="ARBA" id="ARBA00022692"/>
    </source>
</evidence>
<dbReference type="InterPro" id="IPR038577">
    <property type="entry name" value="GT10-like_C_sf"/>
</dbReference>
<name>A0A2P5D788_PARAD</name>
<keyword evidence="11" id="KW-0325">Glycoprotein</keyword>
<dbReference type="Proteomes" id="UP000237105">
    <property type="component" value="Unassembled WGS sequence"/>
</dbReference>
<keyword evidence="8" id="KW-1133">Transmembrane helix</keyword>
<evidence type="ECO:0000256" key="13">
    <source>
        <dbReference type="RuleBase" id="RU003832"/>
    </source>
</evidence>
<comment type="pathway">
    <text evidence="2">Protein modification; protein glycosylation.</text>
</comment>
<evidence type="ECO:0000313" key="17">
    <source>
        <dbReference type="Proteomes" id="UP000237105"/>
    </source>
</evidence>
<dbReference type="InterPro" id="IPR001503">
    <property type="entry name" value="Glyco_trans_10"/>
</dbReference>
<evidence type="ECO:0000313" key="16">
    <source>
        <dbReference type="EMBL" id="PON69088.1"/>
    </source>
</evidence>
<protein>
    <recommendedName>
        <fullName evidence="13">Fucosyltransferase</fullName>
        <ecNumber evidence="13">2.4.1.-</ecNumber>
    </recommendedName>
</protein>
<evidence type="ECO:0000256" key="11">
    <source>
        <dbReference type="ARBA" id="ARBA00023180"/>
    </source>
</evidence>
<comment type="subcellular location">
    <subcellularLocation>
        <location evidence="1 13">Golgi apparatus</location>
        <location evidence="1 13">Golgi stack membrane</location>
        <topology evidence="1 13">Single-pass type II membrane protein</topology>
    </subcellularLocation>
</comment>
<accession>A0A2P5D788</accession>
<evidence type="ECO:0000259" key="15">
    <source>
        <dbReference type="Pfam" id="PF00852"/>
    </source>
</evidence>
<organism evidence="16 17">
    <name type="scientific">Parasponia andersonii</name>
    <name type="common">Sponia andersonii</name>
    <dbReference type="NCBI Taxonomy" id="3476"/>
    <lineage>
        <taxon>Eukaryota</taxon>
        <taxon>Viridiplantae</taxon>
        <taxon>Streptophyta</taxon>
        <taxon>Embryophyta</taxon>
        <taxon>Tracheophyta</taxon>
        <taxon>Spermatophyta</taxon>
        <taxon>Magnoliopsida</taxon>
        <taxon>eudicotyledons</taxon>
        <taxon>Gunneridae</taxon>
        <taxon>Pentapetalae</taxon>
        <taxon>rosids</taxon>
        <taxon>fabids</taxon>
        <taxon>Rosales</taxon>
        <taxon>Cannabaceae</taxon>
        <taxon>Parasponia</taxon>
    </lineage>
</organism>
<dbReference type="GO" id="GO:0071555">
    <property type="term" value="P:cell wall organization"/>
    <property type="evidence" value="ECO:0007669"/>
    <property type="project" value="UniProtKB-KW"/>
</dbReference>
<dbReference type="GO" id="GO:0008417">
    <property type="term" value="F:fucosyltransferase activity"/>
    <property type="evidence" value="ECO:0007669"/>
    <property type="project" value="InterPro"/>
</dbReference>
<dbReference type="InterPro" id="IPR055270">
    <property type="entry name" value="Glyco_tran_10_C"/>
</dbReference>
<dbReference type="OrthoDB" id="427096at2759"/>
<feature type="compositionally biased region" description="Low complexity" evidence="14">
    <location>
        <begin position="1"/>
        <end position="16"/>
    </location>
</feature>
<dbReference type="Pfam" id="PF00852">
    <property type="entry name" value="Glyco_transf_10"/>
    <property type="match status" value="1"/>
</dbReference>
<dbReference type="SUPFAM" id="SSF53756">
    <property type="entry name" value="UDP-Glycosyltransferase/glycogen phosphorylase"/>
    <property type="match status" value="1"/>
</dbReference>
<feature type="region of interest" description="Disordered" evidence="14">
    <location>
        <begin position="1"/>
        <end position="20"/>
    </location>
</feature>
<dbReference type="GO" id="GO:0032580">
    <property type="term" value="C:Golgi cisterna membrane"/>
    <property type="evidence" value="ECO:0007669"/>
    <property type="project" value="UniProtKB-SubCell"/>
</dbReference>
<proteinExistence type="inferred from homology"/>
<keyword evidence="4 13" id="KW-0328">Glycosyltransferase</keyword>
<dbReference type="AlphaFoldDB" id="A0A2P5D788"/>
<keyword evidence="7" id="KW-0735">Signal-anchor</keyword>
<feature type="domain" description="Fucosyltransferase C-terminal" evidence="15">
    <location>
        <begin position="227"/>
        <end position="393"/>
    </location>
</feature>
<keyword evidence="5 13" id="KW-0808">Transferase</keyword>
<dbReference type="PANTHER" id="PTHR11929:SF220">
    <property type="entry name" value="FUCOSYLTRANSFERASE"/>
    <property type="match status" value="1"/>
</dbReference>
<dbReference type="UniPathway" id="UPA00378"/>
<evidence type="ECO:0000256" key="4">
    <source>
        <dbReference type="ARBA" id="ARBA00022676"/>
    </source>
</evidence>
<keyword evidence="17" id="KW-1185">Reference proteome</keyword>
<evidence type="ECO:0000256" key="1">
    <source>
        <dbReference type="ARBA" id="ARBA00004447"/>
    </source>
</evidence>
<evidence type="ECO:0000256" key="12">
    <source>
        <dbReference type="ARBA" id="ARBA00023316"/>
    </source>
</evidence>
<keyword evidence="12" id="KW-0961">Cell wall biogenesis/degradation</keyword>
<keyword evidence="9 13" id="KW-0333">Golgi apparatus</keyword>
<evidence type="ECO:0000256" key="14">
    <source>
        <dbReference type="SAM" id="MobiDB-lite"/>
    </source>
</evidence>
<keyword evidence="10" id="KW-0472">Membrane</keyword>
<dbReference type="PANTHER" id="PTHR11929">
    <property type="entry name" value="ALPHA- 1,3 -FUCOSYLTRANSFERASE"/>
    <property type="match status" value="1"/>
</dbReference>
<gene>
    <name evidence="16" type="ORF">PanWU01x14_091130</name>
</gene>
<evidence type="ECO:0000256" key="2">
    <source>
        <dbReference type="ARBA" id="ARBA00004922"/>
    </source>
</evidence>
<dbReference type="EC" id="2.4.1.-" evidence="13"/>
<evidence type="ECO:0000256" key="7">
    <source>
        <dbReference type="ARBA" id="ARBA00022968"/>
    </source>
</evidence>